<gene>
    <name evidence="1" type="ORF">E8P82_07555</name>
</gene>
<comment type="caution">
    <text evidence="1">The sequence shown here is derived from an EMBL/GenBank/DDBJ whole genome shotgun (WGS) entry which is preliminary data.</text>
</comment>
<proteinExistence type="predicted"/>
<sequence>MTYHEILDADHVAEAAGLVRRYYTPIGGHTVPRTGTRFDGWAGGGDHLDVADRITADDLVAVSFLSVDIKGRAAIGLLETHAEEITGLLEQLPVDVDLWTTDVDEFEAPNSPANELWDLIRGKKYGKWDIGPTKASKLMARKRPRLIPIYDSVVRPLMGLKNSAAQWTTWHAALKDTGLPERLEAIRQAAEAPEHISTLRVMDIVLWMHGIELGLEPADDDDDVAVEL</sequence>
<dbReference type="AlphaFoldDB" id="A0A4S5E5K3"/>
<organism evidence="1 2">
    <name type="scientific">Arthrobacter echini</name>
    <dbReference type="NCBI Taxonomy" id="1529066"/>
    <lineage>
        <taxon>Bacteria</taxon>
        <taxon>Bacillati</taxon>
        <taxon>Actinomycetota</taxon>
        <taxon>Actinomycetes</taxon>
        <taxon>Micrococcales</taxon>
        <taxon>Micrococcaceae</taxon>
        <taxon>Arthrobacter</taxon>
    </lineage>
</organism>
<protein>
    <submittedName>
        <fullName evidence="1">Uncharacterized protein</fullName>
    </submittedName>
</protein>
<dbReference type="Proteomes" id="UP000305233">
    <property type="component" value="Unassembled WGS sequence"/>
</dbReference>
<dbReference type="InterPro" id="IPR046275">
    <property type="entry name" value="DUF6308"/>
</dbReference>
<evidence type="ECO:0000313" key="2">
    <source>
        <dbReference type="Proteomes" id="UP000305233"/>
    </source>
</evidence>
<accession>A0A4S5E5K3</accession>
<reference evidence="1 2" key="1">
    <citation type="submission" date="2019-04" db="EMBL/GenBank/DDBJ databases">
        <authorList>
            <person name="Liu Q."/>
            <person name="Xin Y.-H."/>
        </authorList>
    </citation>
    <scope>NUCLEOTIDE SEQUENCE [LARGE SCALE GENOMIC DNA]</scope>
    <source>
        <strain evidence="1 2">AM23</strain>
    </source>
</reference>
<evidence type="ECO:0000313" key="1">
    <source>
        <dbReference type="EMBL" id="THJ66778.1"/>
    </source>
</evidence>
<dbReference type="Pfam" id="PF19827">
    <property type="entry name" value="DUF6308"/>
    <property type="match status" value="1"/>
</dbReference>
<dbReference type="RefSeq" id="WP_136453878.1">
    <property type="nucleotide sequence ID" value="NZ_SSWH01000005.1"/>
</dbReference>
<dbReference type="EMBL" id="SSWH01000005">
    <property type="protein sequence ID" value="THJ66778.1"/>
    <property type="molecule type" value="Genomic_DNA"/>
</dbReference>
<dbReference type="OrthoDB" id="5178186at2"/>
<name>A0A4S5E5K3_9MICC</name>
<keyword evidence="2" id="KW-1185">Reference proteome</keyword>